<keyword evidence="1" id="KW-0677">Repeat</keyword>
<dbReference type="InterPro" id="IPR002182">
    <property type="entry name" value="NB-ARC"/>
</dbReference>
<dbReference type="PRINTS" id="PR00364">
    <property type="entry name" value="DISEASERSIST"/>
</dbReference>
<dbReference type="Gene3D" id="3.80.10.10">
    <property type="entry name" value="Ribonuclease Inhibitor"/>
    <property type="match status" value="1"/>
</dbReference>
<dbReference type="InterPro" id="IPR042197">
    <property type="entry name" value="Apaf_helical"/>
</dbReference>
<dbReference type="InterPro" id="IPR003593">
    <property type="entry name" value="AAA+_ATPase"/>
</dbReference>
<proteinExistence type="predicted"/>
<dbReference type="InterPro" id="IPR058922">
    <property type="entry name" value="WHD_DRP"/>
</dbReference>
<dbReference type="Pfam" id="PF18052">
    <property type="entry name" value="Rx_N"/>
    <property type="match status" value="1"/>
</dbReference>
<dbReference type="Gene3D" id="3.40.50.300">
    <property type="entry name" value="P-loop containing nucleotide triphosphate hydrolases"/>
    <property type="match status" value="1"/>
</dbReference>
<evidence type="ECO:0000313" key="7">
    <source>
        <dbReference type="Proteomes" id="UP000283530"/>
    </source>
</evidence>
<evidence type="ECO:0000259" key="5">
    <source>
        <dbReference type="SMART" id="SM00382"/>
    </source>
</evidence>
<dbReference type="InterPro" id="IPR027417">
    <property type="entry name" value="P-loop_NTPase"/>
</dbReference>
<dbReference type="SMART" id="SM00382">
    <property type="entry name" value="AAA"/>
    <property type="match status" value="1"/>
</dbReference>
<dbReference type="Gene3D" id="1.20.5.4130">
    <property type="match status" value="1"/>
</dbReference>
<name>A0A3S3QK23_9MAGN</name>
<dbReference type="FunFam" id="1.10.10.10:FF:000322">
    <property type="entry name" value="Probable disease resistance protein At1g63360"/>
    <property type="match status" value="1"/>
</dbReference>
<dbReference type="InterPro" id="IPR032675">
    <property type="entry name" value="LRR_dom_sf"/>
</dbReference>
<dbReference type="SUPFAM" id="SSF52540">
    <property type="entry name" value="P-loop containing nucleoside triphosphate hydrolases"/>
    <property type="match status" value="1"/>
</dbReference>
<dbReference type="CDD" id="cd14798">
    <property type="entry name" value="RX-CC_like"/>
    <property type="match status" value="1"/>
</dbReference>
<dbReference type="InterPro" id="IPR041118">
    <property type="entry name" value="Rx_N"/>
</dbReference>
<protein>
    <submittedName>
        <fullName evidence="6">Disease resistance RPP13-like protein 4</fullName>
    </submittedName>
</protein>
<dbReference type="Proteomes" id="UP000283530">
    <property type="component" value="Unassembled WGS sequence"/>
</dbReference>
<evidence type="ECO:0000256" key="4">
    <source>
        <dbReference type="SAM" id="Coils"/>
    </source>
</evidence>
<evidence type="ECO:0000256" key="3">
    <source>
        <dbReference type="ARBA" id="ARBA00022821"/>
    </source>
</evidence>
<dbReference type="Pfam" id="PF23598">
    <property type="entry name" value="LRR_14"/>
    <property type="match status" value="1"/>
</dbReference>
<dbReference type="GO" id="GO:0043531">
    <property type="term" value="F:ADP binding"/>
    <property type="evidence" value="ECO:0007669"/>
    <property type="project" value="InterPro"/>
</dbReference>
<feature type="domain" description="AAA+ ATPase" evidence="5">
    <location>
        <begin position="184"/>
        <end position="324"/>
    </location>
</feature>
<evidence type="ECO:0000313" key="6">
    <source>
        <dbReference type="EMBL" id="RWR85658.1"/>
    </source>
</evidence>
<evidence type="ECO:0000256" key="1">
    <source>
        <dbReference type="ARBA" id="ARBA00022737"/>
    </source>
</evidence>
<sequence length="864" mass="98964">MADAVVRALVEKLLTLLLEEGQQLLALDGQFDKIKDELRYMKTFLKDAETMWRKDGKETLKVITQDLRELLYDAEDIIADCQILFNKEKHEGYLPNFMSYFSPQLLKSRHKITKRLKVTNQEIDKVKERMRSYLAMSPATITSIGESSKSRPLSYAILMEETDIVGLTEKLIEIENLILEADGSPIVIGIVGMGGIGKTTLAQIICNRDTIKHSFKCIIFETISQLCELEDLLKRMLTKMNVGEECLKGKEVVDLLSTLRSKLDDEKYLVVLDDVWENEMSWWNSLKTALPKRNGGCVIVTTRNEDVAKSMGAIDRHINRPQILSDDDSWSLFTKIAFARDGGRCPNYDLESIGKEIVVRCGGLPLAIKVVGGMMLGKGDSVYEWRRIAQHLKEEMVQKKKDEPLMLSLGLSYEELPPYLKPCLICFSMLPEDYSITVVDIVHWWIGEGFVLGSKRKTAFEIGKECVAELVNRCVLIGDKKVEVSGHLRKVKIHDIVRDMIIKIARDENFTHLDERGRPELTVQSRRMGMFSNGIIKSIERPELKKSTIESKLRTLWALDMGKEDVLSKNTELCKLKRLRVLSVSFKKYSKDDDVMKDWLDGIASLLHLVYLKIENCGLTNLPDSVGNLHNLQILCLSNWYFLKMLPPTITKLDKLTSFDINDCRRLECMPDGIERLSRLERLIGFLPTISSHKNTARILHLKNLDQLRELTIRLENPNNMVEGELKVLSELQNLRLLAIRFFYADADADATDAAADAAALASKVNHQLSPLRNVEELYLGFYPGESTPIWLNATTFPNLQFLVLFGGDNIKHMDPGFWEKEHGVWKIEGVYLRWLRRFEEKRERFHEAFPSLKMLRWIGMAEN</sequence>
<reference evidence="6 7" key="1">
    <citation type="journal article" date="2019" name="Nat. Plants">
        <title>Stout camphor tree genome fills gaps in understanding of flowering plant genome evolution.</title>
        <authorList>
            <person name="Chaw S.M."/>
            <person name="Liu Y.C."/>
            <person name="Wu Y.W."/>
            <person name="Wang H.Y."/>
            <person name="Lin C.I."/>
            <person name="Wu C.S."/>
            <person name="Ke H.M."/>
            <person name="Chang L.Y."/>
            <person name="Hsu C.Y."/>
            <person name="Yang H.T."/>
            <person name="Sudianto E."/>
            <person name="Hsu M.H."/>
            <person name="Wu K.P."/>
            <person name="Wang L.N."/>
            <person name="Leebens-Mack J.H."/>
            <person name="Tsai I.J."/>
        </authorList>
    </citation>
    <scope>NUCLEOTIDE SEQUENCE [LARGE SCALE GENOMIC DNA]</scope>
    <source>
        <strain evidence="7">cv. Chaw 1501</strain>
        <tissue evidence="6">Young leaves</tissue>
    </source>
</reference>
<keyword evidence="4" id="KW-0175">Coiled coil</keyword>
<keyword evidence="3" id="KW-0611">Plant defense</keyword>
<dbReference type="STRING" id="337451.A0A3S3QK23"/>
<accession>A0A3S3QK23</accession>
<comment type="caution">
    <text evidence="6">The sequence shown here is derived from an EMBL/GenBank/DDBJ whole genome shotgun (WGS) entry which is preliminary data.</text>
</comment>
<dbReference type="InterPro" id="IPR036388">
    <property type="entry name" value="WH-like_DNA-bd_sf"/>
</dbReference>
<dbReference type="FunFam" id="3.40.50.300:FF:001091">
    <property type="entry name" value="Probable disease resistance protein At1g61300"/>
    <property type="match status" value="1"/>
</dbReference>
<dbReference type="EMBL" id="QPKB01000005">
    <property type="protein sequence ID" value="RWR85658.1"/>
    <property type="molecule type" value="Genomic_DNA"/>
</dbReference>
<dbReference type="AlphaFoldDB" id="A0A3S3QK23"/>
<dbReference type="Pfam" id="PF23559">
    <property type="entry name" value="WHD_DRP"/>
    <property type="match status" value="1"/>
</dbReference>
<gene>
    <name evidence="6" type="ORF">CKAN_01452900</name>
</gene>
<organism evidence="6 7">
    <name type="scientific">Cinnamomum micranthum f. kanehirae</name>
    <dbReference type="NCBI Taxonomy" id="337451"/>
    <lineage>
        <taxon>Eukaryota</taxon>
        <taxon>Viridiplantae</taxon>
        <taxon>Streptophyta</taxon>
        <taxon>Embryophyta</taxon>
        <taxon>Tracheophyta</taxon>
        <taxon>Spermatophyta</taxon>
        <taxon>Magnoliopsida</taxon>
        <taxon>Magnoliidae</taxon>
        <taxon>Laurales</taxon>
        <taxon>Lauraceae</taxon>
        <taxon>Cinnamomum</taxon>
    </lineage>
</organism>
<dbReference type="GO" id="GO:0098542">
    <property type="term" value="P:defense response to other organism"/>
    <property type="evidence" value="ECO:0007669"/>
    <property type="project" value="TreeGrafter"/>
</dbReference>
<dbReference type="Pfam" id="PF00931">
    <property type="entry name" value="NB-ARC"/>
    <property type="match status" value="1"/>
</dbReference>
<dbReference type="SUPFAM" id="SSF52058">
    <property type="entry name" value="L domain-like"/>
    <property type="match status" value="1"/>
</dbReference>
<feature type="coiled-coil region" evidence="4">
    <location>
        <begin position="109"/>
        <end position="136"/>
    </location>
</feature>
<dbReference type="Gene3D" id="1.10.8.430">
    <property type="entry name" value="Helical domain of apoptotic protease-activating factors"/>
    <property type="match status" value="1"/>
</dbReference>
<keyword evidence="2" id="KW-0547">Nucleotide-binding</keyword>
<dbReference type="InterPro" id="IPR055414">
    <property type="entry name" value="LRR_R13L4/SHOC2-like"/>
</dbReference>
<dbReference type="Gene3D" id="1.10.10.10">
    <property type="entry name" value="Winged helix-like DNA-binding domain superfamily/Winged helix DNA-binding domain"/>
    <property type="match status" value="1"/>
</dbReference>
<dbReference type="PANTHER" id="PTHR23155:SF1172">
    <property type="entry name" value="DISEASE RESISTANCE RPP13-LIKE PROTEIN 4"/>
    <property type="match status" value="1"/>
</dbReference>
<evidence type="ECO:0000256" key="2">
    <source>
        <dbReference type="ARBA" id="ARBA00022741"/>
    </source>
</evidence>
<keyword evidence="7" id="KW-1185">Reference proteome</keyword>
<dbReference type="InterPro" id="IPR038005">
    <property type="entry name" value="RX-like_CC"/>
</dbReference>
<dbReference type="InterPro" id="IPR044974">
    <property type="entry name" value="Disease_R_plants"/>
</dbReference>
<dbReference type="OrthoDB" id="597261at2759"/>
<dbReference type="PANTHER" id="PTHR23155">
    <property type="entry name" value="DISEASE RESISTANCE PROTEIN RP"/>
    <property type="match status" value="1"/>
</dbReference>